<evidence type="ECO:0000313" key="28">
    <source>
        <dbReference type="EMBL" id="TGZ68750.1"/>
    </source>
</evidence>
<evidence type="ECO:0000256" key="21">
    <source>
        <dbReference type="ARBA" id="ARBA00023411"/>
    </source>
</evidence>
<dbReference type="InterPro" id="IPR001206">
    <property type="entry name" value="Diacylglycerol_kinase_cat_dom"/>
</dbReference>
<evidence type="ECO:0000256" key="18">
    <source>
        <dbReference type="ARBA" id="ARBA00023273"/>
    </source>
</evidence>
<dbReference type="SMART" id="SM00109">
    <property type="entry name" value="C1"/>
    <property type="match status" value="2"/>
</dbReference>
<dbReference type="CDD" id="cd20855">
    <property type="entry name" value="C1_DGK_typeIV_rpt2"/>
    <property type="match status" value="1"/>
</dbReference>
<comment type="catalytic activity">
    <reaction evidence="21">
        <text>a 1,2-diacyl-sn-glycerol + ATP = a 1,2-diacyl-sn-glycero-3-phosphate + ADP + H(+)</text>
        <dbReference type="Rhea" id="RHEA:10272"/>
        <dbReference type="ChEBI" id="CHEBI:15378"/>
        <dbReference type="ChEBI" id="CHEBI:17815"/>
        <dbReference type="ChEBI" id="CHEBI:30616"/>
        <dbReference type="ChEBI" id="CHEBI:58608"/>
        <dbReference type="ChEBI" id="CHEBI:456216"/>
        <dbReference type="EC" id="2.7.1.107"/>
    </reaction>
    <physiologicalReaction direction="left-to-right" evidence="21">
        <dbReference type="Rhea" id="RHEA:10273"/>
    </physiologicalReaction>
</comment>
<dbReference type="InterPro" id="IPR056383">
    <property type="entry name" value="DGKI-like_dom"/>
</dbReference>
<dbReference type="PROSITE" id="PS50146">
    <property type="entry name" value="DAGK"/>
    <property type="match status" value="1"/>
</dbReference>
<dbReference type="EMBL" id="SJOL01006347">
    <property type="protein sequence ID" value="TGZ68751.1"/>
    <property type="molecule type" value="Genomic_DNA"/>
</dbReference>
<dbReference type="PROSITE" id="PS50088">
    <property type="entry name" value="ANK_REPEAT"/>
    <property type="match status" value="1"/>
</dbReference>
<feature type="compositionally biased region" description="Low complexity" evidence="26">
    <location>
        <begin position="36"/>
        <end position="58"/>
    </location>
</feature>
<keyword evidence="17" id="KW-0539">Nucleus</keyword>
<evidence type="ECO:0000256" key="22">
    <source>
        <dbReference type="ARBA" id="ARBA00060536"/>
    </source>
</evidence>
<dbReference type="SUPFAM" id="SSF48403">
    <property type="entry name" value="Ankyrin repeat"/>
    <property type="match status" value="1"/>
</dbReference>
<dbReference type="InterPro" id="IPR036770">
    <property type="entry name" value="Ankyrin_rpt-contain_sf"/>
</dbReference>
<proteinExistence type="inferred from homology"/>
<comment type="subcellular location">
    <subcellularLocation>
        <location evidence="2">Cell membrane</location>
    </subcellularLocation>
    <subcellularLocation>
        <location evidence="3">Cell projection</location>
    </subcellularLocation>
    <subcellularLocation>
        <location evidence="4">Cytoplasm</location>
        <location evidence="4">Cytosol</location>
    </subcellularLocation>
    <subcellularLocation>
        <location evidence="1">Nucleus</location>
    </subcellularLocation>
</comment>
<dbReference type="Pfam" id="PF00609">
    <property type="entry name" value="DAGK_acc"/>
    <property type="match status" value="1"/>
</dbReference>
<feature type="compositionally biased region" description="Basic and acidic residues" evidence="26">
    <location>
        <begin position="983"/>
        <end position="994"/>
    </location>
</feature>
<dbReference type="EMBL" id="SJOL01006347">
    <property type="protein sequence ID" value="TGZ68752.1"/>
    <property type="molecule type" value="Genomic_DNA"/>
</dbReference>
<evidence type="ECO:0000256" key="23">
    <source>
        <dbReference type="PROSITE-ProRule" id="PRU00023"/>
    </source>
</evidence>
<evidence type="ECO:0000259" key="27">
    <source>
        <dbReference type="PROSITE" id="PS50146"/>
    </source>
</evidence>
<keyword evidence="16" id="KW-0472">Membrane</keyword>
<feature type="coiled-coil region" evidence="25">
    <location>
        <begin position="937"/>
        <end position="964"/>
    </location>
</feature>
<dbReference type="SMART" id="SM00045">
    <property type="entry name" value="DAGKa"/>
    <property type="match status" value="1"/>
</dbReference>
<keyword evidence="12 24" id="KW-0418">Kinase</keyword>
<dbReference type="GO" id="GO:0005829">
    <property type="term" value="C:cytosol"/>
    <property type="evidence" value="ECO:0007669"/>
    <property type="project" value="UniProtKB-SubCell"/>
</dbReference>
<dbReference type="EMBL" id="SJOL01006347">
    <property type="protein sequence ID" value="TGZ68750.1"/>
    <property type="molecule type" value="Genomic_DNA"/>
</dbReference>
<dbReference type="CDD" id="cd20802">
    <property type="entry name" value="C1_DGK_typeIV_rpt1"/>
    <property type="match status" value="1"/>
</dbReference>
<dbReference type="GO" id="GO:0007200">
    <property type="term" value="P:phospholipase C-activating G protein-coupled receptor signaling pathway"/>
    <property type="evidence" value="ECO:0007669"/>
    <property type="project" value="InterPro"/>
</dbReference>
<evidence type="ECO:0000256" key="19">
    <source>
        <dbReference type="ARBA" id="ARBA00023371"/>
    </source>
</evidence>
<comment type="similarity">
    <text evidence="6 24">Belongs to the eukaryotic diacylglycerol kinase family.</text>
</comment>
<keyword evidence="9 24" id="KW-0808">Transferase</keyword>
<evidence type="ECO:0000256" key="26">
    <source>
        <dbReference type="SAM" id="MobiDB-lite"/>
    </source>
</evidence>
<protein>
    <recommendedName>
        <fullName evidence="24">Diacylglycerol kinase</fullName>
        <shortName evidence="24">DAG kinase</shortName>
        <ecNumber evidence="24">2.7.1.107</ecNumber>
    </recommendedName>
</protein>
<dbReference type="PANTHER" id="PTHR11255:SF80">
    <property type="entry name" value="EYE-SPECIFIC DIACYLGLYCEROL KINASE"/>
    <property type="match status" value="1"/>
</dbReference>
<evidence type="ECO:0000256" key="10">
    <source>
        <dbReference type="ARBA" id="ARBA00022737"/>
    </source>
</evidence>
<dbReference type="InterPro" id="IPR016064">
    <property type="entry name" value="NAD/diacylglycerol_kinase_sf"/>
</dbReference>
<gene>
    <name evidence="28" type="ORF">CRM22_004088</name>
</gene>
<evidence type="ECO:0000256" key="15">
    <source>
        <dbReference type="ARBA" id="ARBA00023098"/>
    </source>
</evidence>
<evidence type="ECO:0000256" key="17">
    <source>
        <dbReference type="ARBA" id="ARBA00023242"/>
    </source>
</evidence>
<sequence length="1200" mass="132296">MFTRDDANQDSLRCGPSSKLCCTQSPERKTSDNGNSSTSRSISDVDSQNSSFMASSSSMPDWTEQSALGEHLWIDTNASGDLCYVPEPECCRSGGKKKCTVCRITCHVKCMDSLAFACRQTYREADVREYRDERARGLHTVHHWVSRRRHDNRCKCCGKSFQAVFSFNSKEAVAKQCTWCKASYHSKPSCFDDSLLDEPCSMGTHAALVVPPHWIIKMPEKNTFKSSIRRTSSLICPPINDLEHTTSQIATYVSRPDHLGQPSGEDSGSLRAASLTDGRVSPSTGLSNLILAPNLPFVIKPNPLTAVKQKPLLVFLNPRSGGNQGFSLLRKFQWLLNPRQVFDLSQGGPRMGLELFARVPNLRVLACGGDGTVGWVLSTIEELGLSPMPPVAVLPLGTGNDLARTLHWGAGYADEPISKILRSIEHGDIVALDRWHVDCEPHSDVDVTPADNDTEDGARNRVLSTSLPLKIFNNYFSFGADAATALEFHESREANPEKFNSRLKNKMFYAGCGGKDLILRSWRDLSEHITLVCDGKDLTPLIRSLRPHAILFLNIPRYGSGTLPWGTVPPNAGFEPQQIDDGLLEVIGLSSNSLALLQVGGHGDRICQCRTVTLTTDKVIPMQMDGEPCRLLPSKIEIRCSHQALVVQKPGRHSGTLSRDTSAYFGGQRTDQVRLNIFVISLRDYEYISEDALALRGAAIFYGCVSVSPQENLASVRKSIVQLIGSGAAEASAGNKEESTPGFRLSDSWLFVDSTTAASRFFRIDSKREAVHFILDICNMEELFLIDDGLEPRLIDRTPSGKISSGVHTENEKYTQPAGQHSVAGTPGNSQDEEISHVNLADTSLPTAETQQIEERKLCITTADVHQEPINFEQSPQETQGTEQTLERRLQTADQICANPPDNVEPLKNSSLIACDGQPENAVTGENPDVKSGSEAGDQLQTTVDELINQLITAEAELMITEQLPNGEDSENPDNGITPYQTDESRRLSAEKSHPAPRNDSLTSSVSGQPCVTELVSTDSTRMEHKITRRKQRPRRSEKECKPNLERQSFQTRLDKAFLSAARKGVSTNIEALLDVGANPMAVDYRGRSALHLAAKFGCEAAVRLLVKQSPPELLEMREYEKNQTALHKAAAYRRRKICRILVEAGACPTSRDANGKRPRKIALDADDQTLAHYLQNSELLFNIEHGKHELVCGKQEQGK</sequence>
<dbReference type="Gene3D" id="3.40.50.10330">
    <property type="entry name" value="Probable inorganic polyphosphate/atp-NAD kinase, domain 1"/>
    <property type="match status" value="1"/>
</dbReference>
<dbReference type="InterPro" id="IPR002110">
    <property type="entry name" value="Ankyrin_rpt"/>
</dbReference>
<evidence type="ECO:0000256" key="16">
    <source>
        <dbReference type="ARBA" id="ARBA00023136"/>
    </source>
</evidence>
<dbReference type="AlphaFoldDB" id="A0A4S2LXX6"/>
<dbReference type="STRING" id="147828.A0A4S2LXX6"/>
<dbReference type="Proteomes" id="UP000308267">
    <property type="component" value="Unassembled WGS sequence"/>
</dbReference>
<dbReference type="GO" id="GO:0005524">
    <property type="term" value="F:ATP binding"/>
    <property type="evidence" value="ECO:0007669"/>
    <property type="project" value="UniProtKB-KW"/>
</dbReference>
<comment type="catalytic activity">
    <reaction evidence="20">
        <text>1-octadecanoyl-2-(5Z,8Z,11Z,14Z-eicosatetraenoyl)-sn-glycerol + ATP = 1-octadecanoyl-2-(5Z,8Z,11Z,14Z-eicosatetraenoyl)-sn-glycero-3-phosphate + ADP + H(+)</text>
        <dbReference type="Rhea" id="RHEA:40323"/>
        <dbReference type="ChEBI" id="CHEBI:15378"/>
        <dbReference type="ChEBI" id="CHEBI:30616"/>
        <dbReference type="ChEBI" id="CHEBI:75728"/>
        <dbReference type="ChEBI" id="CHEBI:77091"/>
        <dbReference type="ChEBI" id="CHEBI:456216"/>
    </reaction>
    <physiologicalReaction direction="left-to-right" evidence="20">
        <dbReference type="Rhea" id="RHEA:40324"/>
    </physiologicalReaction>
</comment>
<keyword evidence="7" id="KW-1003">Cell membrane</keyword>
<accession>A0A4S2LXX6</accession>
<feature type="compositionally biased region" description="Basic and acidic residues" evidence="26">
    <location>
        <begin position="1035"/>
        <end position="1044"/>
    </location>
</feature>
<evidence type="ECO:0000256" key="2">
    <source>
        <dbReference type="ARBA" id="ARBA00004236"/>
    </source>
</evidence>
<comment type="caution">
    <text evidence="28">The sequence shown here is derived from an EMBL/GenBank/DDBJ whole genome shotgun (WGS) entry which is preliminary data.</text>
</comment>
<dbReference type="FunFam" id="3.40.50.10330:FF:000002">
    <property type="entry name" value="Diacylglycerol kinase"/>
    <property type="match status" value="1"/>
</dbReference>
<keyword evidence="10" id="KW-0677">Repeat</keyword>
<evidence type="ECO:0000256" key="14">
    <source>
        <dbReference type="ARBA" id="ARBA00023043"/>
    </source>
</evidence>
<dbReference type="Pfam" id="PF12796">
    <property type="entry name" value="Ank_2"/>
    <property type="match status" value="1"/>
</dbReference>
<name>A0A4S2LXX6_OPIFE</name>
<evidence type="ECO:0000256" key="4">
    <source>
        <dbReference type="ARBA" id="ARBA00004514"/>
    </source>
</evidence>
<dbReference type="InterPro" id="IPR017438">
    <property type="entry name" value="ATP-NAD_kinase_N"/>
</dbReference>
<keyword evidence="11 24" id="KW-0547">Nucleotide-binding</keyword>
<evidence type="ECO:0000256" key="13">
    <source>
        <dbReference type="ARBA" id="ARBA00022840"/>
    </source>
</evidence>
<feature type="compositionally biased region" description="Polar residues" evidence="26">
    <location>
        <begin position="1000"/>
        <end position="1020"/>
    </location>
</feature>
<dbReference type="SMART" id="SM00248">
    <property type="entry name" value="ANK"/>
    <property type="match status" value="3"/>
</dbReference>
<organism evidence="28 29">
    <name type="scientific">Opisthorchis felineus</name>
    <dbReference type="NCBI Taxonomy" id="147828"/>
    <lineage>
        <taxon>Eukaryota</taxon>
        <taxon>Metazoa</taxon>
        <taxon>Spiralia</taxon>
        <taxon>Lophotrochozoa</taxon>
        <taxon>Platyhelminthes</taxon>
        <taxon>Trematoda</taxon>
        <taxon>Digenea</taxon>
        <taxon>Opisthorchiida</taxon>
        <taxon>Opisthorchiata</taxon>
        <taxon>Opisthorchiidae</taxon>
        <taxon>Opisthorchis</taxon>
    </lineage>
</organism>
<dbReference type="InterPro" id="IPR000756">
    <property type="entry name" value="Diacylglycerol_kin_accessory"/>
</dbReference>
<keyword evidence="18" id="KW-0966">Cell projection</keyword>
<dbReference type="GO" id="GO:0004143">
    <property type="term" value="F:ATP-dependent diacylglycerol kinase activity"/>
    <property type="evidence" value="ECO:0007669"/>
    <property type="project" value="UniProtKB-EC"/>
</dbReference>
<feature type="compositionally biased region" description="Polar residues" evidence="26">
    <location>
        <begin position="973"/>
        <end position="982"/>
    </location>
</feature>
<dbReference type="SUPFAM" id="SSF111331">
    <property type="entry name" value="NAD kinase/diacylglycerol kinase-like"/>
    <property type="match status" value="1"/>
</dbReference>
<evidence type="ECO:0000256" key="6">
    <source>
        <dbReference type="ARBA" id="ARBA00009280"/>
    </source>
</evidence>
<evidence type="ECO:0000256" key="3">
    <source>
        <dbReference type="ARBA" id="ARBA00004316"/>
    </source>
</evidence>
<evidence type="ECO:0000256" key="25">
    <source>
        <dbReference type="SAM" id="Coils"/>
    </source>
</evidence>
<dbReference type="PANTHER" id="PTHR11255">
    <property type="entry name" value="DIACYLGLYCEROL KINASE"/>
    <property type="match status" value="1"/>
</dbReference>
<feature type="region of interest" description="Disordered" evidence="26">
    <location>
        <begin position="964"/>
        <end position="1044"/>
    </location>
</feature>
<dbReference type="GO" id="GO:0005886">
    <property type="term" value="C:plasma membrane"/>
    <property type="evidence" value="ECO:0007669"/>
    <property type="project" value="UniProtKB-SubCell"/>
</dbReference>
<dbReference type="Gene3D" id="2.60.200.40">
    <property type="match status" value="1"/>
</dbReference>
<evidence type="ECO:0000256" key="24">
    <source>
        <dbReference type="RuleBase" id="RU361128"/>
    </source>
</evidence>
<feature type="domain" description="DAGKc" evidence="27">
    <location>
        <begin position="307"/>
        <end position="441"/>
    </location>
</feature>
<evidence type="ECO:0000256" key="7">
    <source>
        <dbReference type="ARBA" id="ARBA00022475"/>
    </source>
</evidence>
<evidence type="ECO:0000256" key="8">
    <source>
        <dbReference type="ARBA" id="ARBA00022490"/>
    </source>
</evidence>
<keyword evidence="8" id="KW-0963">Cytoplasm</keyword>
<evidence type="ECO:0000256" key="9">
    <source>
        <dbReference type="ARBA" id="ARBA00022679"/>
    </source>
</evidence>
<keyword evidence="13 24" id="KW-0067">ATP-binding</keyword>
<feature type="region of interest" description="Disordered" evidence="26">
    <location>
        <begin position="801"/>
        <end position="832"/>
    </location>
</feature>
<dbReference type="GO" id="GO:0042995">
    <property type="term" value="C:cell projection"/>
    <property type="evidence" value="ECO:0007669"/>
    <property type="project" value="UniProtKB-SubCell"/>
</dbReference>
<comment type="catalytic activity">
    <reaction evidence="19">
        <text>1,2-di-(9Z-octadecenoyl)-sn-glycerol + ATP = 1,2-di-(9Z-octadecenoyl)-sn-glycero-3-phosphate + ADP + H(+)</text>
        <dbReference type="Rhea" id="RHEA:40327"/>
        <dbReference type="ChEBI" id="CHEBI:15378"/>
        <dbReference type="ChEBI" id="CHEBI:30616"/>
        <dbReference type="ChEBI" id="CHEBI:52333"/>
        <dbReference type="ChEBI" id="CHEBI:74546"/>
        <dbReference type="ChEBI" id="CHEBI:456216"/>
    </reaction>
    <physiologicalReaction direction="left-to-right" evidence="19">
        <dbReference type="Rhea" id="RHEA:40328"/>
    </physiologicalReaction>
</comment>
<keyword evidence="15" id="KW-0443">Lipid metabolism</keyword>
<feature type="repeat" description="ANK" evidence="23">
    <location>
        <begin position="1122"/>
        <end position="1154"/>
    </location>
</feature>
<dbReference type="Pfam" id="PF00781">
    <property type="entry name" value="DAGK_cat"/>
    <property type="match status" value="1"/>
</dbReference>
<evidence type="ECO:0000256" key="5">
    <source>
        <dbReference type="ARBA" id="ARBA00005175"/>
    </source>
</evidence>
<evidence type="ECO:0000256" key="11">
    <source>
        <dbReference type="ARBA" id="ARBA00022741"/>
    </source>
</evidence>
<dbReference type="GO" id="GO:0005634">
    <property type="term" value="C:nucleus"/>
    <property type="evidence" value="ECO:0007669"/>
    <property type="project" value="UniProtKB-SubCell"/>
</dbReference>
<evidence type="ECO:0000256" key="12">
    <source>
        <dbReference type="ARBA" id="ARBA00022777"/>
    </source>
</evidence>
<dbReference type="FunFam" id="2.60.200.40:FF:000002">
    <property type="entry name" value="Diacylglycerol kinase"/>
    <property type="match status" value="1"/>
</dbReference>
<comment type="pathway">
    <text evidence="22">Glycerolipid metabolism.</text>
</comment>
<dbReference type="Gene3D" id="1.25.40.20">
    <property type="entry name" value="Ankyrin repeat-containing domain"/>
    <property type="match status" value="1"/>
</dbReference>
<keyword evidence="29" id="KW-1185">Reference proteome</keyword>
<dbReference type="OrthoDB" id="242257at2759"/>
<reference evidence="28 29" key="1">
    <citation type="journal article" date="2019" name="BMC Genomics">
        <title>New insights from Opisthorchis felineus genome: update on genomics of the epidemiologically important liver flukes.</title>
        <authorList>
            <person name="Ershov N.I."/>
            <person name="Mordvinov V.A."/>
            <person name="Prokhortchouk E.B."/>
            <person name="Pakharukova M.Y."/>
            <person name="Gunbin K.V."/>
            <person name="Ustyantsev K."/>
            <person name="Genaev M.A."/>
            <person name="Blinov A.G."/>
            <person name="Mazur A."/>
            <person name="Boulygina E."/>
            <person name="Tsygankova S."/>
            <person name="Khrameeva E."/>
            <person name="Chekanov N."/>
            <person name="Fan G."/>
            <person name="Xiao A."/>
            <person name="Zhang H."/>
            <person name="Xu X."/>
            <person name="Yang H."/>
            <person name="Solovyev V."/>
            <person name="Lee S.M."/>
            <person name="Liu X."/>
            <person name="Afonnikov D.A."/>
            <person name="Skryabin K.G."/>
        </authorList>
    </citation>
    <scope>NUCLEOTIDE SEQUENCE [LARGE SCALE GENOMIC DNA]</scope>
    <source>
        <strain evidence="28">AK-0245</strain>
        <tissue evidence="28">Whole organism</tissue>
    </source>
</reference>
<dbReference type="SMART" id="SM00046">
    <property type="entry name" value="DAGKc"/>
    <property type="match status" value="1"/>
</dbReference>
<dbReference type="Pfam" id="PF23578">
    <property type="entry name" value="DGKI"/>
    <property type="match status" value="1"/>
</dbReference>
<dbReference type="GO" id="GO:0006629">
    <property type="term" value="P:lipid metabolic process"/>
    <property type="evidence" value="ECO:0007669"/>
    <property type="project" value="UniProtKB-KW"/>
</dbReference>
<keyword evidence="14 23" id="KW-0040">ANK repeat</keyword>
<dbReference type="EC" id="2.7.1.107" evidence="24"/>
<evidence type="ECO:0000256" key="1">
    <source>
        <dbReference type="ARBA" id="ARBA00004123"/>
    </source>
</evidence>
<dbReference type="InterPro" id="IPR002219">
    <property type="entry name" value="PKC_DAG/PE"/>
</dbReference>
<evidence type="ECO:0000256" key="20">
    <source>
        <dbReference type="ARBA" id="ARBA00023400"/>
    </source>
</evidence>
<evidence type="ECO:0000313" key="29">
    <source>
        <dbReference type="Proteomes" id="UP000308267"/>
    </source>
</evidence>
<dbReference type="InterPro" id="IPR037607">
    <property type="entry name" value="DGK"/>
</dbReference>
<feature type="region of interest" description="Disordered" evidence="26">
    <location>
        <begin position="915"/>
        <end position="936"/>
    </location>
</feature>
<keyword evidence="25" id="KW-0175">Coiled coil</keyword>
<comment type="pathway">
    <text evidence="5">Lipid metabolism; glycerolipid metabolism.</text>
</comment>
<feature type="region of interest" description="Disordered" evidence="26">
    <location>
        <begin position="1"/>
        <end position="61"/>
    </location>
</feature>